<dbReference type="InterPro" id="IPR024442">
    <property type="entry name" value="Transposase_Zn_ribbon"/>
</dbReference>
<dbReference type="RefSeq" id="WP_102331479.1">
    <property type="nucleotide sequence ID" value="NZ_CP058566.2"/>
</dbReference>
<gene>
    <name evidence="2" type="ORF">JP09_009555</name>
</gene>
<sequence>MLPQFDTLVGMIKKFPDEQSCIDHLTEVKWHESPFCPYCGSHKVYHFKDHRTHKCGDCRKRFSVKVGTIFEDTKIPLKKWFMAIYLITAHKKGISSVQLGKDIGVTQKTAWFILHRLREAAKTEAFNAPLKNCVEVDETYIGGKEKNKHACKRIGGTQGRSTKTKTTAVVVLQRGGELRAFQTPDTNRTTLQKLVAENVALGSKVNTDEWAGYKGLETFYLHSSVNHIGGQYVNGDAHTNTAEGFFSLLKRGIIGIYHFTSKKHLQRYLNEFTFRYNLRKESNGAGFLSLLQHCNQRLTYKGLIANEA</sequence>
<dbReference type="InterPro" id="IPR053164">
    <property type="entry name" value="IS1016-like_transposase"/>
</dbReference>
<dbReference type="Pfam" id="PF12760">
    <property type="entry name" value="Zn_ribbon_IS1595"/>
    <property type="match status" value="1"/>
</dbReference>
<dbReference type="Proteomes" id="UP000235653">
    <property type="component" value="Unassembled WGS sequence"/>
</dbReference>
<accession>A0A2P5P4S4</accession>
<protein>
    <submittedName>
        <fullName evidence="2">DDE transposase</fullName>
    </submittedName>
</protein>
<proteinExistence type="predicted"/>
<dbReference type="PANTHER" id="PTHR47163">
    <property type="entry name" value="DDE_TNP_IS1595 DOMAIN-CONTAINING PROTEIN"/>
    <property type="match status" value="1"/>
</dbReference>
<reference evidence="2 3" key="1">
    <citation type="journal article" date="2017" name="ISME J.">
        <title>Grape pomace compost harbors organohalide-respiring Dehalogenimonas species with novel reductive dehalogenase genes.</title>
        <authorList>
            <person name="Yang Y."/>
            <person name="Higgins S.A."/>
            <person name="Yan J."/>
            <person name="Simsir B."/>
            <person name="Chourey K."/>
            <person name="Iyer R."/>
            <person name="Hettich R.L."/>
            <person name="Baldwin B."/>
            <person name="Ogles D.M."/>
            <person name="Loffler F.E."/>
        </authorList>
    </citation>
    <scope>NUCLEOTIDE SEQUENCE [LARGE SCALE GENOMIC DNA]</scope>
    <source>
        <strain evidence="2 3">GP</strain>
    </source>
</reference>
<keyword evidence="3" id="KW-1185">Reference proteome</keyword>
<dbReference type="OrthoDB" id="9769409at2"/>
<name>A0A2P5P4S4_9CHLR</name>
<evidence type="ECO:0000313" key="3">
    <source>
        <dbReference type="Proteomes" id="UP000235653"/>
    </source>
</evidence>
<dbReference type="Pfam" id="PF12762">
    <property type="entry name" value="DDE_Tnp_IS1595"/>
    <property type="match status" value="1"/>
</dbReference>
<dbReference type="EMBL" id="JQAN02000014">
    <property type="protein sequence ID" value="PPD57285.1"/>
    <property type="molecule type" value="Genomic_DNA"/>
</dbReference>
<dbReference type="AlphaFoldDB" id="A0A2P5P4S4"/>
<dbReference type="PANTHER" id="PTHR47163:SF2">
    <property type="entry name" value="SI:DKEY-17M8.2"/>
    <property type="match status" value="1"/>
</dbReference>
<dbReference type="NCBIfam" id="NF033547">
    <property type="entry name" value="transpos_IS1595"/>
    <property type="match status" value="1"/>
</dbReference>
<evidence type="ECO:0000313" key="2">
    <source>
        <dbReference type="EMBL" id="PPD57285.1"/>
    </source>
</evidence>
<dbReference type="SMART" id="SM01126">
    <property type="entry name" value="DDE_Tnp_IS1595"/>
    <property type="match status" value="1"/>
</dbReference>
<comment type="caution">
    <text evidence="2">The sequence shown here is derived from an EMBL/GenBank/DDBJ whole genome shotgun (WGS) entry which is preliminary data.</text>
</comment>
<organism evidence="2 3">
    <name type="scientific">Dehalogenimonas etheniformans</name>
    <dbReference type="NCBI Taxonomy" id="1536648"/>
    <lineage>
        <taxon>Bacteria</taxon>
        <taxon>Bacillati</taxon>
        <taxon>Chloroflexota</taxon>
        <taxon>Dehalococcoidia</taxon>
        <taxon>Dehalococcoidales</taxon>
        <taxon>Dehalococcoidaceae</taxon>
        <taxon>Dehalogenimonas</taxon>
    </lineage>
</organism>
<dbReference type="InterPro" id="IPR024445">
    <property type="entry name" value="Tnp_ISXO2-like"/>
</dbReference>
<evidence type="ECO:0000259" key="1">
    <source>
        <dbReference type="SMART" id="SM01126"/>
    </source>
</evidence>
<feature type="domain" description="ISXO2-like transposase" evidence="1">
    <location>
        <begin position="129"/>
        <end position="277"/>
    </location>
</feature>